<dbReference type="AlphaFoldDB" id="A0AAV5V3E5"/>
<feature type="region of interest" description="Disordered" evidence="1">
    <location>
        <begin position="30"/>
        <end position="88"/>
    </location>
</feature>
<gene>
    <name evidence="2" type="ORF">PFISCL1PPCAC_5251</name>
</gene>
<comment type="caution">
    <text evidence="2">The sequence shown here is derived from an EMBL/GenBank/DDBJ whole genome shotgun (WGS) entry which is preliminary data.</text>
</comment>
<feature type="non-terminal residue" evidence="2">
    <location>
        <position position="1"/>
    </location>
</feature>
<sequence length="88" mass="9849">TFVLIVGVEWWSTVLRILERLQQINPMGCCVSKEKKKEGGGSTSKPNVDNSSKKANDSKKSAKKIEDEAPNHIDQTDGAYENMTIIRR</sequence>
<dbReference type="EMBL" id="BTSY01000002">
    <property type="protein sequence ID" value="GMT13954.1"/>
    <property type="molecule type" value="Genomic_DNA"/>
</dbReference>
<name>A0AAV5V3E5_9BILA</name>
<organism evidence="2 3">
    <name type="scientific">Pristionchus fissidentatus</name>
    <dbReference type="NCBI Taxonomy" id="1538716"/>
    <lineage>
        <taxon>Eukaryota</taxon>
        <taxon>Metazoa</taxon>
        <taxon>Ecdysozoa</taxon>
        <taxon>Nematoda</taxon>
        <taxon>Chromadorea</taxon>
        <taxon>Rhabditida</taxon>
        <taxon>Rhabditina</taxon>
        <taxon>Diplogasteromorpha</taxon>
        <taxon>Diplogasteroidea</taxon>
        <taxon>Neodiplogasteridae</taxon>
        <taxon>Pristionchus</taxon>
    </lineage>
</organism>
<keyword evidence="3" id="KW-1185">Reference proteome</keyword>
<evidence type="ECO:0000313" key="3">
    <source>
        <dbReference type="Proteomes" id="UP001432322"/>
    </source>
</evidence>
<dbReference type="Proteomes" id="UP001432322">
    <property type="component" value="Unassembled WGS sequence"/>
</dbReference>
<evidence type="ECO:0000313" key="2">
    <source>
        <dbReference type="EMBL" id="GMT13954.1"/>
    </source>
</evidence>
<evidence type="ECO:0000256" key="1">
    <source>
        <dbReference type="SAM" id="MobiDB-lite"/>
    </source>
</evidence>
<proteinExistence type="predicted"/>
<protein>
    <submittedName>
        <fullName evidence="2">Uncharacterized protein</fullName>
    </submittedName>
</protein>
<accession>A0AAV5V3E5</accession>
<reference evidence="2" key="1">
    <citation type="submission" date="2023-10" db="EMBL/GenBank/DDBJ databases">
        <title>Genome assembly of Pristionchus species.</title>
        <authorList>
            <person name="Yoshida K."/>
            <person name="Sommer R.J."/>
        </authorList>
    </citation>
    <scope>NUCLEOTIDE SEQUENCE</scope>
    <source>
        <strain evidence="2">RS5133</strain>
    </source>
</reference>
<feature type="compositionally biased region" description="Basic and acidic residues" evidence="1">
    <location>
        <begin position="51"/>
        <end position="75"/>
    </location>
</feature>